<gene>
    <name evidence="5" type="ORF">GCM10009760_21820</name>
</gene>
<protein>
    <recommendedName>
        <fullName evidence="4">HTH luxR-type domain-containing protein</fullName>
    </recommendedName>
</protein>
<dbReference type="PROSITE" id="PS50043">
    <property type="entry name" value="HTH_LUXR_2"/>
    <property type="match status" value="1"/>
</dbReference>
<name>A0ABN2ZB50_9ACTN</name>
<keyword evidence="6" id="KW-1185">Reference proteome</keyword>
<dbReference type="InterPro" id="IPR016032">
    <property type="entry name" value="Sig_transdc_resp-reg_C-effctor"/>
</dbReference>
<keyword evidence="2" id="KW-0238">DNA-binding</keyword>
<dbReference type="CDD" id="cd06170">
    <property type="entry name" value="LuxR_C_like"/>
    <property type="match status" value="1"/>
</dbReference>
<dbReference type="InterPro" id="IPR000792">
    <property type="entry name" value="Tscrpt_reg_LuxR_C"/>
</dbReference>
<proteinExistence type="predicted"/>
<comment type="caution">
    <text evidence="5">The sequence shown here is derived from an EMBL/GenBank/DDBJ whole genome shotgun (WGS) entry which is preliminary data.</text>
</comment>
<dbReference type="SMART" id="SM00421">
    <property type="entry name" value="HTH_LUXR"/>
    <property type="match status" value="1"/>
</dbReference>
<keyword evidence="3" id="KW-0804">Transcription</keyword>
<dbReference type="EMBL" id="BAAANT010000009">
    <property type="protein sequence ID" value="GAA2139475.1"/>
    <property type="molecule type" value="Genomic_DNA"/>
</dbReference>
<dbReference type="PROSITE" id="PS00622">
    <property type="entry name" value="HTH_LUXR_1"/>
    <property type="match status" value="1"/>
</dbReference>
<reference evidence="5 6" key="1">
    <citation type="journal article" date="2019" name="Int. J. Syst. Evol. Microbiol.">
        <title>The Global Catalogue of Microorganisms (GCM) 10K type strain sequencing project: providing services to taxonomists for standard genome sequencing and annotation.</title>
        <authorList>
            <consortium name="The Broad Institute Genomics Platform"/>
            <consortium name="The Broad Institute Genome Sequencing Center for Infectious Disease"/>
            <person name="Wu L."/>
            <person name="Ma J."/>
        </authorList>
    </citation>
    <scope>NUCLEOTIDE SEQUENCE [LARGE SCALE GENOMIC DNA]</scope>
    <source>
        <strain evidence="5 6">JCM 14560</strain>
    </source>
</reference>
<dbReference type="Proteomes" id="UP001422759">
    <property type="component" value="Unassembled WGS sequence"/>
</dbReference>
<dbReference type="Pfam" id="PF00196">
    <property type="entry name" value="GerE"/>
    <property type="match status" value="1"/>
</dbReference>
<sequence length="76" mass="8296">MSQPTTAVAPPLSRREVQVLELLAQGATYDTIARRLQLSPHTVDTYLRRLRAKTGATSRIQLALFAFSHGHGLPAA</sequence>
<dbReference type="PANTHER" id="PTHR44688:SF25">
    <property type="entry name" value="HTH LUXR-TYPE DOMAIN-CONTAINING PROTEIN"/>
    <property type="match status" value="1"/>
</dbReference>
<dbReference type="PRINTS" id="PR00038">
    <property type="entry name" value="HTHLUXR"/>
</dbReference>
<organism evidence="5 6">
    <name type="scientific">Kitasatospora kazusensis</name>
    <dbReference type="NCBI Taxonomy" id="407974"/>
    <lineage>
        <taxon>Bacteria</taxon>
        <taxon>Bacillati</taxon>
        <taxon>Actinomycetota</taxon>
        <taxon>Actinomycetes</taxon>
        <taxon>Kitasatosporales</taxon>
        <taxon>Streptomycetaceae</taxon>
        <taxon>Kitasatospora</taxon>
    </lineage>
</organism>
<evidence type="ECO:0000256" key="2">
    <source>
        <dbReference type="ARBA" id="ARBA00023125"/>
    </source>
</evidence>
<evidence type="ECO:0000313" key="5">
    <source>
        <dbReference type="EMBL" id="GAA2139475.1"/>
    </source>
</evidence>
<evidence type="ECO:0000313" key="6">
    <source>
        <dbReference type="Proteomes" id="UP001422759"/>
    </source>
</evidence>
<dbReference type="SUPFAM" id="SSF46894">
    <property type="entry name" value="C-terminal effector domain of the bipartite response regulators"/>
    <property type="match status" value="1"/>
</dbReference>
<evidence type="ECO:0000256" key="3">
    <source>
        <dbReference type="ARBA" id="ARBA00023163"/>
    </source>
</evidence>
<dbReference type="Gene3D" id="1.10.10.10">
    <property type="entry name" value="Winged helix-like DNA-binding domain superfamily/Winged helix DNA-binding domain"/>
    <property type="match status" value="1"/>
</dbReference>
<dbReference type="RefSeq" id="WP_344463391.1">
    <property type="nucleotide sequence ID" value="NZ_BAAANT010000009.1"/>
</dbReference>
<dbReference type="PANTHER" id="PTHR44688">
    <property type="entry name" value="DNA-BINDING TRANSCRIPTIONAL ACTIVATOR DEVR_DOSR"/>
    <property type="match status" value="1"/>
</dbReference>
<evidence type="ECO:0000259" key="4">
    <source>
        <dbReference type="PROSITE" id="PS50043"/>
    </source>
</evidence>
<evidence type="ECO:0000256" key="1">
    <source>
        <dbReference type="ARBA" id="ARBA00023015"/>
    </source>
</evidence>
<dbReference type="InterPro" id="IPR036388">
    <property type="entry name" value="WH-like_DNA-bd_sf"/>
</dbReference>
<keyword evidence="1" id="KW-0805">Transcription regulation</keyword>
<feature type="domain" description="HTH luxR-type" evidence="4">
    <location>
        <begin position="5"/>
        <end position="70"/>
    </location>
</feature>
<accession>A0ABN2ZB50</accession>